<dbReference type="SUPFAM" id="SSF54427">
    <property type="entry name" value="NTF2-like"/>
    <property type="match status" value="1"/>
</dbReference>
<evidence type="ECO:0000313" key="2">
    <source>
        <dbReference type="Proteomes" id="UP000195321"/>
    </source>
</evidence>
<dbReference type="Proteomes" id="UP000195321">
    <property type="component" value="Unassembled WGS sequence"/>
</dbReference>
<dbReference type="InterPro" id="IPR016181">
    <property type="entry name" value="Acyl_CoA_acyltransferase"/>
</dbReference>
<name>A0A1Y3MP33_9BACI</name>
<organism evidence="1 2">
    <name type="scientific">Bacillus pseudomycoides</name>
    <dbReference type="NCBI Taxonomy" id="64104"/>
    <lineage>
        <taxon>Bacteria</taxon>
        <taxon>Bacillati</taxon>
        <taxon>Bacillota</taxon>
        <taxon>Bacilli</taxon>
        <taxon>Bacillales</taxon>
        <taxon>Bacillaceae</taxon>
        <taxon>Bacillus</taxon>
        <taxon>Bacillus cereus group</taxon>
    </lineage>
</organism>
<comment type="caution">
    <text evidence="1">The sequence shown here is derived from an EMBL/GenBank/DDBJ whole genome shotgun (WGS) entry which is preliminary data.</text>
</comment>
<proteinExistence type="predicted"/>
<dbReference type="InterPro" id="IPR032710">
    <property type="entry name" value="NTF2-like_dom_sf"/>
</dbReference>
<protein>
    <submittedName>
        <fullName evidence="1">N-acetyltransferase</fullName>
    </submittedName>
</protein>
<accession>A0A1Y3MP33</accession>
<reference evidence="1 2" key="1">
    <citation type="submission" date="2017-02" db="EMBL/GenBank/DDBJ databases">
        <title>Bacillus pseudomycoides isolate FSL K6-0042.</title>
        <authorList>
            <person name="Kovac J."/>
        </authorList>
    </citation>
    <scope>NUCLEOTIDE SEQUENCE [LARGE SCALE GENOMIC DNA]</scope>
    <source>
        <strain evidence="1 2">FSL K6-0042</strain>
    </source>
</reference>
<keyword evidence="1" id="KW-0808">Transferase</keyword>
<dbReference type="Gene3D" id="3.40.630.30">
    <property type="match status" value="1"/>
</dbReference>
<gene>
    <name evidence="1" type="ORF">BW425_03540</name>
</gene>
<dbReference type="PANTHER" id="PTHR43792">
    <property type="entry name" value="GNAT FAMILY, PUTATIVE (AFU_ORTHOLOGUE AFUA_3G00765)-RELATED-RELATED"/>
    <property type="match status" value="1"/>
</dbReference>
<sequence length="326" mass="37778">MKILETNRLTLRLQTTDDVEFILELLNDPSWLQFIGDRGVKTIDDARNYIMNGPIRMYEQFGFCLYLVERKEDQIPIGICGLVKRDTLEDVDIGFAFLPKYWEKGYAYEAASAVMAYGKDTLGLNRIVAITTQDNHPSAKLLEKVGLQFERLVQLSNDPEELRLFAYNSRTENHINNTYKLSDQKISLDRLTDAFFNAFTNKNGEEPNVRVLNDLFIPEGMIIKNTDSIPNIYNLQQFIDPREKLLREGRLNDFKEEEIQEITEIFGNIAHRFSLYRKSGVLDGDSFETLGMKTMQFIQTPSGWKISSVAWDDERNGLTIPERYRN</sequence>
<dbReference type="SUPFAM" id="SSF55729">
    <property type="entry name" value="Acyl-CoA N-acyltransferases (Nat)"/>
    <property type="match status" value="1"/>
</dbReference>
<dbReference type="InterPro" id="IPR000182">
    <property type="entry name" value="GNAT_dom"/>
</dbReference>
<dbReference type="AlphaFoldDB" id="A0A1Y3MP33"/>
<dbReference type="GO" id="GO:0016747">
    <property type="term" value="F:acyltransferase activity, transferring groups other than amino-acyl groups"/>
    <property type="evidence" value="ECO:0007669"/>
    <property type="project" value="InterPro"/>
</dbReference>
<dbReference type="PANTHER" id="PTHR43792:SF1">
    <property type="entry name" value="N-ACETYLTRANSFERASE DOMAIN-CONTAINING PROTEIN"/>
    <property type="match status" value="1"/>
</dbReference>
<dbReference type="PROSITE" id="PS51186">
    <property type="entry name" value="GNAT"/>
    <property type="match status" value="1"/>
</dbReference>
<dbReference type="EMBL" id="MWPX01000002">
    <property type="protein sequence ID" value="OUM50170.1"/>
    <property type="molecule type" value="Genomic_DNA"/>
</dbReference>
<evidence type="ECO:0000313" key="1">
    <source>
        <dbReference type="EMBL" id="OUM50170.1"/>
    </source>
</evidence>
<dbReference type="Pfam" id="PF13302">
    <property type="entry name" value="Acetyltransf_3"/>
    <property type="match status" value="1"/>
</dbReference>
<dbReference type="InterPro" id="IPR051531">
    <property type="entry name" value="N-acetyltransferase"/>
</dbReference>